<keyword evidence="1" id="KW-0732">Signal</keyword>
<dbReference type="AlphaFoldDB" id="D1AHG4"/>
<keyword evidence="3" id="KW-1185">Reference proteome</keyword>
<accession>D1AHG4</accession>
<dbReference type="HOGENOM" id="CLU_209870_0_0_0"/>
<reference evidence="2 3" key="2">
    <citation type="journal article" date="2010" name="Stand. Genomic Sci.">
        <title>Complete genome sequence of Sebaldella termitidis type strain (NCTC 11300).</title>
        <authorList>
            <person name="Harmon-Smith M."/>
            <person name="Celia L."/>
            <person name="Chertkov O."/>
            <person name="Lapidus A."/>
            <person name="Copeland A."/>
            <person name="Glavina Del Rio T."/>
            <person name="Nolan M."/>
            <person name="Lucas S."/>
            <person name="Tice H."/>
            <person name="Cheng J.F."/>
            <person name="Han C."/>
            <person name="Detter J.C."/>
            <person name="Bruce D."/>
            <person name="Goodwin L."/>
            <person name="Pitluck S."/>
            <person name="Pati A."/>
            <person name="Liolios K."/>
            <person name="Ivanova N."/>
            <person name="Mavromatis K."/>
            <person name="Mikhailova N."/>
            <person name="Chen A."/>
            <person name="Palaniappan K."/>
            <person name="Land M."/>
            <person name="Hauser L."/>
            <person name="Chang Y.J."/>
            <person name="Jeffries C.D."/>
            <person name="Brettin T."/>
            <person name="Goker M."/>
            <person name="Beck B."/>
            <person name="Bristow J."/>
            <person name="Eisen J.A."/>
            <person name="Markowitz V."/>
            <person name="Hugenholtz P."/>
            <person name="Kyrpides N.C."/>
            <person name="Klenk H.P."/>
            <person name="Chen F."/>
        </authorList>
    </citation>
    <scope>NUCLEOTIDE SEQUENCE [LARGE SCALE GENOMIC DNA]</scope>
    <source>
        <strain evidence="3">ATCC 33386 / NCTC 11300</strain>
    </source>
</reference>
<organism evidence="2 3">
    <name type="scientific">Sebaldella termitidis (strain ATCC 33386 / NCTC 11300)</name>
    <dbReference type="NCBI Taxonomy" id="526218"/>
    <lineage>
        <taxon>Bacteria</taxon>
        <taxon>Fusobacteriati</taxon>
        <taxon>Fusobacteriota</taxon>
        <taxon>Fusobacteriia</taxon>
        <taxon>Fusobacteriales</taxon>
        <taxon>Leptotrichiaceae</taxon>
        <taxon>Sebaldella</taxon>
    </lineage>
</organism>
<proteinExistence type="predicted"/>
<dbReference type="RefSeq" id="WP_012860794.1">
    <property type="nucleotide sequence ID" value="NC_013517.1"/>
</dbReference>
<dbReference type="STRING" id="526218.Sterm_1333"/>
<evidence type="ECO:0000313" key="3">
    <source>
        <dbReference type="Proteomes" id="UP000000845"/>
    </source>
</evidence>
<name>D1AHG4_SEBTE</name>
<dbReference type="Proteomes" id="UP000000845">
    <property type="component" value="Chromosome"/>
</dbReference>
<protein>
    <submittedName>
        <fullName evidence="2">Uncharacterized protein</fullName>
    </submittedName>
</protein>
<feature type="signal peptide" evidence="1">
    <location>
        <begin position="1"/>
        <end position="20"/>
    </location>
</feature>
<sequence length="60" mass="6796">MKKSILILTLCTTVSFMSLAENNYAVKIAKKTVPTATQKAVTYDSPEEIIERIQQEIKHK</sequence>
<reference evidence="3" key="1">
    <citation type="submission" date="2009-09" db="EMBL/GenBank/DDBJ databases">
        <title>The complete chromosome of Sebaldella termitidis ATCC 33386.</title>
        <authorList>
            <consortium name="US DOE Joint Genome Institute (JGI-PGF)"/>
            <person name="Lucas S."/>
            <person name="Copeland A."/>
            <person name="Lapidus A."/>
            <person name="Glavina del Rio T."/>
            <person name="Dalin E."/>
            <person name="Tice H."/>
            <person name="Bruce D."/>
            <person name="Goodwin L."/>
            <person name="Pitluck S."/>
            <person name="Kyrpides N."/>
            <person name="Mavromatis K."/>
            <person name="Ivanova N."/>
            <person name="Mikhailova N."/>
            <person name="Sims D."/>
            <person name="Meincke L."/>
            <person name="Brettin T."/>
            <person name="Detter J.C."/>
            <person name="Han C."/>
            <person name="Larimer F."/>
            <person name="Land M."/>
            <person name="Hauser L."/>
            <person name="Markowitz V."/>
            <person name="Cheng J.F."/>
            <person name="Hugenholtz P."/>
            <person name="Woyke T."/>
            <person name="Wu D."/>
            <person name="Eisen J.A."/>
        </authorList>
    </citation>
    <scope>NUCLEOTIDE SEQUENCE [LARGE SCALE GENOMIC DNA]</scope>
    <source>
        <strain evidence="3">ATCC 33386 / NCTC 11300</strain>
    </source>
</reference>
<feature type="chain" id="PRO_5003020161" evidence="1">
    <location>
        <begin position="21"/>
        <end position="60"/>
    </location>
</feature>
<gene>
    <name evidence="2" type="ordered locus">Sterm_1333</name>
</gene>
<evidence type="ECO:0000313" key="2">
    <source>
        <dbReference type="EMBL" id="ACZ08198.1"/>
    </source>
</evidence>
<evidence type="ECO:0000256" key="1">
    <source>
        <dbReference type="SAM" id="SignalP"/>
    </source>
</evidence>
<dbReference type="KEGG" id="str:Sterm_1333"/>
<dbReference type="EMBL" id="CP001739">
    <property type="protein sequence ID" value="ACZ08198.1"/>
    <property type="molecule type" value="Genomic_DNA"/>
</dbReference>